<protein>
    <submittedName>
        <fullName evidence="2">Uncharacterized protein</fullName>
    </submittedName>
</protein>
<gene>
    <name evidence="2" type="ORF">METZ01_LOCUS87012</name>
</gene>
<evidence type="ECO:0000313" key="2">
    <source>
        <dbReference type="EMBL" id="SVA34158.1"/>
    </source>
</evidence>
<keyword evidence="1" id="KW-0812">Transmembrane</keyword>
<accession>A0A381V2X8</accession>
<organism evidence="2">
    <name type="scientific">marine metagenome</name>
    <dbReference type="NCBI Taxonomy" id="408172"/>
    <lineage>
        <taxon>unclassified sequences</taxon>
        <taxon>metagenomes</taxon>
        <taxon>ecological metagenomes</taxon>
    </lineage>
</organism>
<keyword evidence="1" id="KW-0472">Membrane</keyword>
<dbReference type="AlphaFoldDB" id="A0A381V2X8"/>
<feature type="transmembrane region" description="Helical" evidence="1">
    <location>
        <begin position="24"/>
        <end position="43"/>
    </location>
</feature>
<dbReference type="EMBL" id="UINC01007586">
    <property type="protein sequence ID" value="SVA34158.1"/>
    <property type="molecule type" value="Genomic_DNA"/>
</dbReference>
<evidence type="ECO:0000256" key="1">
    <source>
        <dbReference type="SAM" id="Phobius"/>
    </source>
</evidence>
<keyword evidence="1" id="KW-1133">Transmembrane helix</keyword>
<sequence>MKHQVCVSRRNVTLFFARRDSYRTFAKVFVGIIIVQPELMILLQHNVHRFG</sequence>
<name>A0A381V2X8_9ZZZZ</name>
<reference evidence="2" key="1">
    <citation type="submission" date="2018-05" db="EMBL/GenBank/DDBJ databases">
        <authorList>
            <person name="Lanie J.A."/>
            <person name="Ng W.-L."/>
            <person name="Kazmierczak K.M."/>
            <person name="Andrzejewski T.M."/>
            <person name="Davidsen T.M."/>
            <person name="Wayne K.J."/>
            <person name="Tettelin H."/>
            <person name="Glass J.I."/>
            <person name="Rusch D."/>
            <person name="Podicherti R."/>
            <person name="Tsui H.-C.T."/>
            <person name="Winkler M.E."/>
        </authorList>
    </citation>
    <scope>NUCLEOTIDE SEQUENCE</scope>
</reference>
<proteinExistence type="predicted"/>